<organism evidence="1 2">
    <name type="scientific">Fimbriimonas ginsengisoli</name>
    <dbReference type="NCBI Taxonomy" id="1005039"/>
    <lineage>
        <taxon>Bacteria</taxon>
        <taxon>Bacillati</taxon>
        <taxon>Armatimonadota</taxon>
        <taxon>Fimbriimonadia</taxon>
        <taxon>Fimbriimonadales</taxon>
        <taxon>Fimbriimonadaceae</taxon>
        <taxon>Fimbriimonas</taxon>
    </lineage>
</organism>
<evidence type="ECO:0000313" key="2">
    <source>
        <dbReference type="Proteomes" id="UP000727962"/>
    </source>
</evidence>
<comment type="caution">
    <text evidence="1">The sequence shown here is derived from an EMBL/GenBank/DDBJ whole genome shotgun (WGS) entry which is preliminary data.</text>
</comment>
<reference evidence="1" key="1">
    <citation type="submission" date="2020-07" db="EMBL/GenBank/DDBJ databases">
        <title>Huge and variable diversity of episymbiotic CPR bacteria and DPANN archaea in groundwater ecosystems.</title>
        <authorList>
            <person name="He C.Y."/>
            <person name="Keren R."/>
            <person name="Whittaker M."/>
            <person name="Farag I.F."/>
            <person name="Doudna J."/>
            <person name="Cate J.H.D."/>
            <person name="Banfield J.F."/>
        </authorList>
    </citation>
    <scope>NUCLEOTIDE SEQUENCE</scope>
    <source>
        <strain evidence="1">NC_groundwater_17_Pr7_B-0.1um_64_12</strain>
    </source>
</reference>
<name>A0A931PVE8_FIMGI</name>
<gene>
    <name evidence="1" type="ORF">HYR64_10685</name>
</gene>
<accession>A0A931PVE8</accession>
<proteinExistence type="predicted"/>
<dbReference type="EMBL" id="JACOSL010000066">
    <property type="protein sequence ID" value="MBI1757557.1"/>
    <property type="molecule type" value="Genomic_DNA"/>
</dbReference>
<protein>
    <submittedName>
        <fullName evidence="1">Uncharacterized protein</fullName>
    </submittedName>
</protein>
<dbReference type="AlphaFoldDB" id="A0A931PVE8"/>
<sequence length="276" mass="30372">MDGYQSFKTYRATCSLVMSASPPAQDMPLSTRSFVYEVPNRFKILSNTLPLVQAAACDGRKVVESNDTGFGTIEYAAPASITQTYSVEMSQPVFFGSLLYQCFGGSSNLSGLISATRDSIKFNADEIWHGEPAKVVSFYETETYGQTSVLIGTKTGLVYRIRYDSEPLVVLAKNIDLGEIIRWNQKRIESMPPGPSRDEADAVVRKLKDFPKRLAESIPKQHLTTETYGDIQVNGKVSDADFDTTPLKASGDVQKMLEKAADLSKLMEQAKAPASH</sequence>
<evidence type="ECO:0000313" key="1">
    <source>
        <dbReference type="EMBL" id="MBI1757557.1"/>
    </source>
</evidence>
<dbReference type="Proteomes" id="UP000727962">
    <property type="component" value="Unassembled WGS sequence"/>
</dbReference>